<feature type="domain" description="Cyclophilin-like" evidence="1">
    <location>
        <begin position="47"/>
        <end position="155"/>
    </location>
</feature>
<dbReference type="RefSeq" id="WP_188130503.1">
    <property type="nucleotide sequence ID" value="NZ_BSPE01000001.1"/>
</dbReference>
<dbReference type="AlphaFoldDB" id="A0A1I4D255"/>
<dbReference type="SUPFAM" id="SSF50891">
    <property type="entry name" value="Cyclophilin-like"/>
    <property type="match status" value="1"/>
</dbReference>
<organism evidence="2 3">
    <name type="scientific">Neomesorhizobium albiziae</name>
    <dbReference type="NCBI Taxonomy" id="335020"/>
    <lineage>
        <taxon>Bacteria</taxon>
        <taxon>Pseudomonadati</taxon>
        <taxon>Pseudomonadota</taxon>
        <taxon>Alphaproteobacteria</taxon>
        <taxon>Hyphomicrobiales</taxon>
        <taxon>Phyllobacteriaceae</taxon>
        <taxon>Neomesorhizobium</taxon>
    </lineage>
</organism>
<accession>A0A1I4D255</accession>
<gene>
    <name evidence="2" type="ORF">SAMN04488498_11569</name>
</gene>
<dbReference type="InterPro" id="IPR041183">
    <property type="entry name" value="Cyclophilin-like"/>
</dbReference>
<reference evidence="2 3" key="1">
    <citation type="submission" date="2016-10" db="EMBL/GenBank/DDBJ databases">
        <authorList>
            <person name="Varghese N."/>
            <person name="Submissions S."/>
        </authorList>
    </citation>
    <scope>NUCLEOTIDE SEQUENCE [LARGE SCALE GENOMIC DNA]</scope>
    <source>
        <strain evidence="2 3">DSM 21822</strain>
    </source>
</reference>
<proteinExistence type="predicted"/>
<sequence>MIMKLPTLNRRTLVGAALATTMLPRLTYSQQGRDPASQEPTNMRIRMTFDGRNMTATLYDNPSARDFYAMLPLDLSIDNYANNEKIAYLPRKLTEEGSGPFRNEQPYDLCYFKPWGNLALFYAGYRYSSGLIRLGRLDEGHEALHVAGEFPLRIETIS</sequence>
<evidence type="ECO:0000313" key="3">
    <source>
        <dbReference type="Proteomes" id="UP000323300"/>
    </source>
</evidence>
<dbReference type="Proteomes" id="UP000323300">
    <property type="component" value="Unassembled WGS sequence"/>
</dbReference>
<dbReference type="Gene3D" id="2.40.100.20">
    <property type="match status" value="1"/>
</dbReference>
<keyword evidence="3" id="KW-1185">Reference proteome</keyword>
<dbReference type="EMBL" id="FOSL01000015">
    <property type="protein sequence ID" value="SFK86930.1"/>
    <property type="molecule type" value="Genomic_DNA"/>
</dbReference>
<evidence type="ECO:0000313" key="2">
    <source>
        <dbReference type="EMBL" id="SFK86930.1"/>
    </source>
</evidence>
<protein>
    <recommendedName>
        <fullName evidence="1">Cyclophilin-like domain-containing protein</fullName>
    </recommendedName>
</protein>
<dbReference type="InterPro" id="IPR029000">
    <property type="entry name" value="Cyclophilin-like_dom_sf"/>
</dbReference>
<evidence type="ECO:0000259" key="1">
    <source>
        <dbReference type="Pfam" id="PF18050"/>
    </source>
</evidence>
<name>A0A1I4D255_9HYPH</name>
<dbReference type="Pfam" id="PF18050">
    <property type="entry name" value="Cyclophil_like2"/>
    <property type="match status" value="1"/>
</dbReference>